<dbReference type="OrthoDB" id="4236261at2"/>
<dbReference type="RefSeq" id="WP_103548430.1">
    <property type="nucleotide sequence ID" value="NZ_KZ626847.1"/>
</dbReference>
<evidence type="ECO:0000313" key="1">
    <source>
        <dbReference type="EMBL" id="PKT73732.1"/>
    </source>
</evidence>
<dbReference type="AlphaFoldDB" id="A0A2I0SUZ4"/>
<reference evidence="1 2" key="1">
    <citation type="submission" date="2017-12" db="EMBL/GenBank/DDBJ databases">
        <title>Streptomyces populusis sp. nov., a novel endophytic actinobacterium isolated from stems of Populus adenopoda Maxim.</title>
        <authorList>
            <person name="Wang Z."/>
        </authorList>
    </citation>
    <scope>NUCLEOTIDE SEQUENCE [LARGE SCALE GENOMIC DNA]</scope>
    <source>
        <strain evidence="1 2">A249</strain>
    </source>
</reference>
<comment type="caution">
    <text evidence="1">The sequence shown here is derived from an EMBL/GenBank/DDBJ whole genome shotgun (WGS) entry which is preliminary data.</text>
</comment>
<accession>A0A2I0SUZ4</accession>
<organism evidence="1 2">
    <name type="scientific">Streptomyces populi</name>
    <dbReference type="NCBI Taxonomy" id="2058924"/>
    <lineage>
        <taxon>Bacteria</taxon>
        <taxon>Bacillati</taxon>
        <taxon>Actinomycetota</taxon>
        <taxon>Actinomycetes</taxon>
        <taxon>Kitasatosporales</taxon>
        <taxon>Streptomycetaceae</taxon>
        <taxon>Streptomyces</taxon>
    </lineage>
</organism>
<keyword evidence="2" id="KW-1185">Reference proteome</keyword>
<dbReference type="Proteomes" id="UP000236178">
    <property type="component" value="Unassembled WGS sequence"/>
</dbReference>
<sequence length="87" mass="9829">MKKDELTEAQKKAFEENKAAFRELDEHRRSIQEAARARLTAHGWEPGLEEHIPCLSCPCPDFQHGGPLGTCRRSTCGHPLIDHDLPL</sequence>
<evidence type="ECO:0000313" key="2">
    <source>
        <dbReference type="Proteomes" id="UP000236178"/>
    </source>
</evidence>
<dbReference type="EMBL" id="PJOS01000008">
    <property type="protein sequence ID" value="PKT73732.1"/>
    <property type="molecule type" value="Genomic_DNA"/>
</dbReference>
<name>A0A2I0SUZ4_9ACTN</name>
<protein>
    <submittedName>
        <fullName evidence="1">Uncharacterized protein</fullName>
    </submittedName>
</protein>
<proteinExistence type="predicted"/>
<gene>
    <name evidence="1" type="ORF">CW362_06665</name>
</gene>